<dbReference type="Pfam" id="PF11887">
    <property type="entry name" value="Mce4_CUP1"/>
    <property type="match status" value="1"/>
</dbReference>
<dbReference type="RefSeq" id="WP_309970739.1">
    <property type="nucleotide sequence ID" value="NZ_JAVDWH010000001.1"/>
</dbReference>
<accession>A0ABU1UQ66</accession>
<dbReference type="Proteomes" id="UP001257739">
    <property type="component" value="Unassembled WGS sequence"/>
</dbReference>
<dbReference type="InterPro" id="IPR052336">
    <property type="entry name" value="MlaD_Phospholipid_Transporter"/>
</dbReference>
<gene>
    <name evidence="4" type="ORF">J2X11_002163</name>
</gene>
<dbReference type="EMBL" id="JAVDWH010000001">
    <property type="protein sequence ID" value="MDR7087324.1"/>
    <property type="molecule type" value="Genomic_DNA"/>
</dbReference>
<dbReference type="InterPro" id="IPR024516">
    <property type="entry name" value="Mce_C"/>
</dbReference>
<dbReference type="Pfam" id="PF02470">
    <property type="entry name" value="MlaD"/>
    <property type="match status" value="1"/>
</dbReference>
<proteinExistence type="predicted"/>
<feature type="signal peptide" evidence="1">
    <location>
        <begin position="1"/>
        <end position="21"/>
    </location>
</feature>
<feature type="domain" description="Mce/MlaD" evidence="2">
    <location>
        <begin position="35"/>
        <end position="108"/>
    </location>
</feature>
<organism evidence="4 5">
    <name type="scientific">Aeromicrobium panaciterrae</name>
    <dbReference type="NCBI Taxonomy" id="363861"/>
    <lineage>
        <taxon>Bacteria</taxon>
        <taxon>Bacillati</taxon>
        <taxon>Actinomycetota</taxon>
        <taxon>Actinomycetes</taxon>
        <taxon>Propionibacteriales</taxon>
        <taxon>Nocardioidaceae</taxon>
        <taxon>Aeromicrobium</taxon>
    </lineage>
</organism>
<dbReference type="PANTHER" id="PTHR33371:SF15">
    <property type="entry name" value="LIPOPROTEIN LPRN"/>
    <property type="match status" value="1"/>
</dbReference>
<protein>
    <submittedName>
        <fullName evidence="4">Phospholipid/cholesterol/gamma-HCH transport system substrate-binding protein</fullName>
    </submittedName>
</protein>
<evidence type="ECO:0000259" key="3">
    <source>
        <dbReference type="Pfam" id="PF11887"/>
    </source>
</evidence>
<keyword evidence="5" id="KW-1185">Reference proteome</keyword>
<evidence type="ECO:0000313" key="4">
    <source>
        <dbReference type="EMBL" id="MDR7087324.1"/>
    </source>
</evidence>
<dbReference type="PROSITE" id="PS51257">
    <property type="entry name" value="PROKAR_LIPOPROTEIN"/>
    <property type="match status" value="1"/>
</dbReference>
<name>A0ABU1UQ66_9ACTN</name>
<comment type="caution">
    <text evidence="4">The sequence shown here is derived from an EMBL/GenBank/DDBJ whole genome shotgun (WGS) entry which is preliminary data.</text>
</comment>
<keyword evidence="1" id="KW-0732">Signal</keyword>
<evidence type="ECO:0000259" key="2">
    <source>
        <dbReference type="Pfam" id="PF02470"/>
    </source>
</evidence>
<dbReference type="InterPro" id="IPR005693">
    <property type="entry name" value="Mce"/>
</dbReference>
<feature type="domain" description="Mammalian cell entry C-terminal" evidence="3">
    <location>
        <begin position="116"/>
        <end position="300"/>
    </location>
</feature>
<sequence length="370" mass="38415">MKRLAILLMAVLTLGACGTSASDLPLPGSKLSGPSYEISAKIDDALNLAVGAPVKLNGVTVGRVKTVTAHDFTARITMDVRKSSPLHAGSTIRLRSTTPLGELFVDVTDKPKGALLADGGSIDADSASAAPTVEDTLASASMLINGGGLGQLQTIVREANEALGGREDTARDLLTSLNTATSSVNDSSAEIDATLDALADLSETLNRRNDTIDQALVDVAPAARVLSESTDDLTKLLQAVDQLSGTTTRVVRETRADLLTTFEELGPILDQLVSLKGEFGPGLDSLVTFAEAIDKGVPGNYLNVYLKFQGTLNLGLPNLPIVGDLGLPSIELGEGLLKKLPLPPSLQDMLDQSSSQQSGAGLFGLFGGAR</sequence>
<feature type="chain" id="PRO_5046785344" evidence="1">
    <location>
        <begin position="22"/>
        <end position="370"/>
    </location>
</feature>
<dbReference type="InterPro" id="IPR003399">
    <property type="entry name" value="Mce/MlaD"/>
</dbReference>
<reference evidence="4 5" key="1">
    <citation type="submission" date="2023-07" db="EMBL/GenBank/DDBJ databases">
        <title>Sorghum-associated microbial communities from plants grown in Nebraska, USA.</title>
        <authorList>
            <person name="Schachtman D."/>
        </authorList>
    </citation>
    <scope>NUCLEOTIDE SEQUENCE [LARGE SCALE GENOMIC DNA]</scope>
    <source>
        <strain evidence="4 5">BE248</strain>
    </source>
</reference>
<dbReference type="NCBIfam" id="TIGR00996">
    <property type="entry name" value="Mtu_fam_mce"/>
    <property type="match status" value="1"/>
</dbReference>
<evidence type="ECO:0000256" key="1">
    <source>
        <dbReference type="SAM" id="SignalP"/>
    </source>
</evidence>
<evidence type="ECO:0000313" key="5">
    <source>
        <dbReference type="Proteomes" id="UP001257739"/>
    </source>
</evidence>
<dbReference type="PANTHER" id="PTHR33371">
    <property type="entry name" value="INTERMEMBRANE PHOSPHOLIPID TRANSPORT SYSTEM BINDING PROTEIN MLAD-RELATED"/>
    <property type="match status" value="1"/>
</dbReference>